<organism evidence="11 12">
    <name type="scientific">Actinocatenispora rupis</name>
    <dbReference type="NCBI Taxonomy" id="519421"/>
    <lineage>
        <taxon>Bacteria</taxon>
        <taxon>Bacillati</taxon>
        <taxon>Actinomycetota</taxon>
        <taxon>Actinomycetes</taxon>
        <taxon>Micromonosporales</taxon>
        <taxon>Micromonosporaceae</taxon>
        <taxon>Actinocatenispora</taxon>
    </lineage>
</organism>
<keyword evidence="10" id="KW-0812">Transmembrane</keyword>
<reference evidence="11" key="1">
    <citation type="submission" date="2021-01" db="EMBL/GenBank/DDBJ databases">
        <title>Whole genome shotgun sequence of Actinocatenispora rupis NBRC 107355.</title>
        <authorList>
            <person name="Komaki H."/>
            <person name="Tamura T."/>
        </authorList>
    </citation>
    <scope>NUCLEOTIDE SEQUENCE</scope>
    <source>
        <strain evidence="11">NBRC 107355</strain>
    </source>
</reference>
<evidence type="ECO:0000256" key="5">
    <source>
        <dbReference type="ARBA" id="ARBA00013268"/>
    </source>
</evidence>
<evidence type="ECO:0000256" key="10">
    <source>
        <dbReference type="SAM" id="Phobius"/>
    </source>
</evidence>
<sequence>MTRGSAEPGPGVAQRHADPVAAAIVLAADPPPGGRPGALVRVGGPTVLARAISVLGSAGVPRVLVTGGPAVLDAARRLGASAYVPGGPLPAGRYLLVAGDALFDAETVRSLADHGGDVRCTDAALAVVDAATATAAADAGSFAGVPEGPLAPAAGFATTLAGPGDLRRVRRALWQRYGPKPTDGLVCRYLNRPLSRPVTLLLTRMRIGPDALTLASFLVAVAGAAVVGFGGRWWTMLLGGVLIQAGNALDGVDGEVARIGLRSSRRGALLDTTLDRYADLAVLAGLALAAGGRPADWIWAFAAAAASLLISYINAVAPRAPQRLLRRDVRLLVCALAAALSLPLWGLVVVAVLGNLDALRVFGQVIRRAPGPR</sequence>
<evidence type="ECO:0000256" key="2">
    <source>
        <dbReference type="ARBA" id="ARBA00006982"/>
    </source>
</evidence>
<keyword evidence="12" id="KW-1185">Reference proteome</keyword>
<dbReference type="PROSITE" id="PS00379">
    <property type="entry name" value="CDP_ALCOHOL_P_TRANSF"/>
    <property type="match status" value="1"/>
</dbReference>
<dbReference type="Pfam" id="PF01066">
    <property type="entry name" value="CDP-OH_P_transf"/>
    <property type="match status" value="1"/>
</dbReference>
<gene>
    <name evidence="11" type="ORF">Aru02nite_22030</name>
</gene>
<evidence type="ECO:0000313" key="12">
    <source>
        <dbReference type="Proteomes" id="UP000612808"/>
    </source>
</evidence>
<feature type="transmembrane region" description="Helical" evidence="10">
    <location>
        <begin position="297"/>
        <end position="317"/>
    </location>
</feature>
<keyword evidence="7 9" id="KW-0808">Transferase</keyword>
<evidence type="ECO:0000256" key="7">
    <source>
        <dbReference type="ARBA" id="ARBA00022679"/>
    </source>
</evidence>
<comment type="catalytic activity">
    <reaction evidence="8">
        <text>CDP-1L-myo-inositol + 1D-myo-inositol 3-phosphate = bis(1L-myo-inositol) 3,1'-phosphate 1-phosphate + CMP + H(+)</text>
        <dbReference type="Rhea" id="RHEA:31327"/>
        <dbReference type="ChEBI" id="CHEBI:15378"/>
        <dbReference type="ChEBI" id="CHEBI:58401"/>
        <dbReference type="ChEBI" id="CHEBI:60377"/>
        <dbReference type="ChEBI" id="CHEBI:62573"/>
        <dbReference type="ChEBI" id="CHEBI:62576"/>
        <dbReference type="EC" id="2.7.8.34"/>
    </reaction>
</comment>
<evidence type="ECO:0000256" key="8">
    <source>
        <dbReference type="ARBA" id="ARBA00049235"/>
    </source>
</evidence>
<dbReference type="Proteomes" id="UP000612808">
    <property type="component" value="Unassembled WGS sequence"/>
</dbReference>
<protein>
    <recommendedName>
        <fullName evidence="6">Bifunctional IPC transferase and DIPP synthase</fullName>
        <ecNumber evidence="4">2.7.7.74</ecNumber>
        <ecNumber evidence="5">2.7.8.34</ecNumber>
    </recommendedName>
</protein>
<dbReference type="EC" id="2.7.7.74" evidence="4"/>
<dbReference type="EMBL" id="BOMB01000012">
    <property type="protein sequence ID" value="GID11314.1"/>
    <property type="molecule type" value="Genomic_DNA"/>
</dbReference>
<keyword evidence="10" id="KW-1133">Transmembrane helix</keyword>
<dbReference type="GO" id="GO:0016780">
    <property type="term" value="F:phosphotransferase activity, for other substituted phosphate groups"/>
    <property type="evidence" value="ECO:0007669"/>
    <property type="project" value="InterPro"/>
</dbReference>
<dbReference type="EC" id="2.7.8.34" evidence="5"/>
<dbReference type="GO" id="GO:0016020">
    <property type="term" value="C:membrane"/>
    <property type="evidence" value="ECO:0007669"/>
    <property type="project" value="InterPro"/>
</dbReference>
<dbReference type="SUPFAM" id="SSF53448">
    <property type="entry name" value="Nucleotide-diphospho-sugar transferases"/>
    <property type="match status" value="1"/>
</dbReference>
<evidence type="ECO:0000256" key="4">
    <source>
        <dbReference type="ARBA" id="ARBA00012504"/>
    </source>
</evidence>
<comment type="caution">
    <text evidence="11">The sequence shown here is derived from an EMBL/GenBank/DDBJ whole genome shotgun (WGS) entry which is preliminary data.</text>
</comment>
<comment type="similarity">
    <text evidence="3">In the N-terminal section; belongs to the MobA family.</text>
</comment>
<comment type="similarity">
    <text evidence="9">Belongs to the CDP-alcohol phosphatidyltransferase class-I family.</text>
</comment>
<name>A0A8J3N9H0_9ACTN</name>
<evidence type="ECO:0000313" key="11">
    <source>
        <dbReference type="EMBL" id="GID11314.1"/>
    </source>
</evidence>
<comment type="catalytic activity">
    <reaction evidence="1">
        <text>1D-myo-inositol 3-phosphate + CTP + H(+) = CDP-1L-myo-inositol + diphosphate</text>
        <dbReference type="Rhea" id="RHEA:30647"/>
        <dbReference type="ChEBI" id="CHEBI:15378"/>
        <dbReference type="ChEBI" id="CHEBI:33019"/>
        <dbReference type="ChEBI" id="CHEBI:37563"/>
        <dbReference type="ChEBI" id="CHEBI:58401"/>
        <dbReference type="ChEBI" id="CHEBI:62573"/>
        <dbReference type="EC" id="2.7.7.74"/>
    </reaction>
</comment>
<dbReference type="RefSeq" id="WP_203657313.1">
    <property type="nucleotide sequence ID" value="NZ_BAAAZM010000006.1"/>
</dbReference>
<dbReference type="AlphaFoldDB" id="A0A8J3N9H0"/>
<dbReference type="InterPro" id="IPR043130">
    <property type="entry name" value="CDP-OH_PTrfase_TM_dom"/>
</dbReference>
<feature type="transmembrane region" description="Helical" evidence="10">
    <location>
        <begin position="211"/>
        <end position="234"/>
    </location>
</feature>
<dbReference type="InterPro" id="IPR048254">
    <property type="entry name" value="CDP_ALCOHOL_P_TRANSF_CS"/>
</dbReference>
<feature type="transmembrane region" description="Helical" evidence="10">
    <location>
        <begin position="329"/>
        <end position="353"/>
    </location>
</feature>
<accession>A0A8J3N9H0</accession>
<evidence type="ECO:0000256" key="6">
    <source>
        <dbReference type="ARBA" id="ARBA00018322"/>
    </source>
</evidence>
<comment type="similarity">
    <text evidence="2">In the C-terminal section; belongs to the CDP-alcohol phosphatidyltransferase class-I family.</text>
</comment>
<dbReference type="GO" id="GO:0008654">
    <property type="term" value="P:phospholipid biosynthetic process"/>
    <property type="evidence" value="ECO:0007669"/>
    <property type="project" value="InterPro"/>
</dbReference>
<keyword evidence="10" id="KW-0472">Membrane</keyword>
<dbReference type="Gene3D" id="1.20.120.1760">
    <property type="match status" value="1"/>
</dbReference>
<dbReference type="InterPro" id="IPR000462">
    <property type="entry name" value="CDP-OH_P_trans"/>
</dbReference>
<proteinExistence type="inferred from homology"/>
<evidence type="ECO:0000256" key="1">
    <source>
        <dbReference type="ARBA" id="ARBA00000729"/>
    </source>
</evidence>
<evidence type="ECO:0000256" key="9">
    <source>
        <dbReference type="RuleBase" id="RU003750"/>
    </source>
</evidence>
<dbReference type="InterPro" id="IPR029044">
    <property type="entry name" value="Nucleotide-diphossugar_trans"/>
</dbReference>
<evidence type="ECO:0000256" key="3">
    <source>
        <dbReference type="ARBA" id="ARBA00007897"/>
    </source>
</evidence>